<protein>
    <submittedName>
        <fullName evidence="1">Uncharacterized protein</fullName>
    </submittedName>
</protein>
<sequence>MPVNSIYLSLQFQ</sequence>
<reference evidence="1" key="1">
    <citation type="submission" date="2018-02" db="EMBL/GenBank/DDBJ databases">
        <title>Rhizophora mucronata_Transcriptome.</title>
        <authorList>
            <person name="Meera S.P."/>
            <person name="Sreeshan A."/>
            <person name="Augustine A."/>
        </authorList>
    </citation>
    <scope>NUCLEOTIDE SEQUENCE</scope>
    <source>
        <tissue evidence="1">Leaf</tissue>
    </source>
</reference>
<organism evidence="1">
    <name type="scientific">Rhizophora mucronata</name>
    <name type="common">Asiatic mangrove</name>
    <dbReference type="NCBI Taxonomy" id="61149"/>
    <lineage>
        <taxon>Eukaryota</taxon>
        <taxon>Viridiplantae</taxon>
        <taxon>Streptophyta</taxon>
        <taxon>Embryophyta</taxon>
        <taxon>Tracheophyta</taxon>
        <taxon>Spermatophyta</taxon>
        <taxon>Magnoliopsida</taxon>
        <taxon>eudicotyledons</taxon>
        <taxon>Gunneridae</taxon>
        <taxon>Pentapetalae</taxon>
        <taxon>rosids</taxon>
        <taxon>fabids</taxon>
        <taxon>Malpighiales</taxon>
        <taxon>Rhizophoraceae</taxon>
        <taxon>Rhizophora</taxon>
    </lineage>
</organism>
<proteinExistence type="predicted"/>
<evidence type="ECO:0000313" key="1">
    <source>
        <dbReference type="EMBL" id="MBX69490.1"/>
    </source>
</evidence>
<accession>A0A2P2QR67</accession>
<dbReference type="EMBL" id="GGEC01089006">
    <property type="protein sequence ID" value="MBX69490.1"/>
    <property type="molecule type" value="Transcribed_RNA"/>
</dbReference>
<name>A0A2P2QR67_RHIMU</name>